<feature type="domain" description="BON" evidence="3">
    <location>
        <begin position="124"/>
        <end position="191"/>
    </location>
</feature>
<dbReference type="SMART" id="SM00749">
    <property type="entry name" value="BON"/>
    <property type="match status" value="1"/>
</dbReference>
<dbReference type="InterPro" id="IPR051686">
    <property type="entry name" value="Lipoprotein_DolP"/>
</dbReference>
<dbReference type="InterPro" id="IPR014004">
    <property type="entry name" value="Transpt-assoc_nodulatn_dom_bac"/>
</dbReference>
<dbReference type="PANTHER" id="PTHR34606">
    <property type="entry name" value="BON DOMAIN-CONTAINING PROTEIN"/>
    <property type="match status" value="1"/>
</dbReference>
<evidence type="ECO:0000259" key="3">
    <source>
        <dbReference type="PROSITE" id="PS50914"/>
    </source>
</evidence>
<dbReference type="Proteomes" id="UP000022141">
    <property type="component" value="Unassembled WGS sequence"/>
</dbReference>
<keyword evidence="5" id="KW-1185">Reference proteome</keyword>
<name>A0A011R5W3_ACCRE</name>
<dbReference type="EMBL" id="JEMY01000043">
    <property type="protein sequence ID" value="EXI86509.1"/>
    <property type="molecule type" value="Genomic_DNA"/>
</dbReference>
<dbReference type="STRING" id="1454004.AW11_02959"/>
<feature type="signal peptide" evidence="2">
    <location>
        <begin position="1"/>
        <end position="21"/>
    </location>
</feature>
<dbReference type="eggNOG" id="COG2823">
    <property type="taxonomic scope" value="Bacteria"/>
</dbReference>
<evidence type="ECO:0000256" key="1">
    <source>
        <dbReference type="ARBA" id="ARBA00022729"/>
    </source>
</evidence>
<feature type="chain" id="PRO_5001462278" evidence="2">
    <location>
        <begin position="22"/>
        <end position="216"/>
    </location>
</feature>
<dbReference type="PANTHER" id="PTHR34606:SF4">
    <property type="entry name" value="OUTER MEMBRANE LIPOPROTEIN DOLP"/>
    <property type="match status" value="1"/>
</dbReference>
<evidence type="ECO:0000256" key="2">
    <source>
        <dbReference type="SAM" id="SignalP"/>
    </source>
</evidence>
<sequence length="216" mass="22745">MKKTLATSLLLAVTLAPTLQGCIPLVAAGATQATLSAVDRRSLGTQTEDETIEWKAAGNVSTKAGEQSHTNFTSYNRKVLITGEVPSEAIKAEVARLVAAIPQVKGVYDELAIAPASSLSTRSQDSYITTKVKARLVDSGRVSAAHVKVVTEAGVVYLLGLVTQREADAAIQVARTTTDVKKVVNLFEIISDTEAKALEVKIEPQPAKQDSVTSGG</sequence>
<dbReference type="PROSITE" id="PS50914">
    <property type="entry name" value="BON"/>
    <property type="match status" value="2"/>
</dbReference>
<comment type="caution">
    <text evidence="4">The sequence shown here is derived from an EMBL/GenBank/DDBJ whole genome shotgun (WGS) entry which is preliminary data.</text>
</comment>
<feature type="domain" description="BON" evidence="3">
    <location>
        <begin position="48"/>
        <end position="115"/>
    </location>
</feature>
<dbReference type="AlphaFoldDB" id="A0A011R5W3"/>
<dbReference type="Gene3D" id="3.40.1520.20">
    <property type="match status" value="1"/>
</dbReference>
<reference evidence="4" key="1">
    <citation type="submission" date="2014-02" db="EMBL/GenBank/DDBJ databases">
        <title>Expanding our view of genomic diversity in Candidatus Accumulibacter clades.</title>
        <authorList>
            <person name="Skennerton C.T."/>
            <person name="Barr J.J."/>
            <person name="Slater F.R."/>
            <person name="Bond P.L."/>
            <person name="Tyson G.W."/>
        </authorList>
    </citation>
    <scope>NUCLEOTIDE SEQUENCE [LARGE SCALE GENOMIC DNA]</scope>
</reference>
<gene>
    <name evidence="4" type="ORF">AW11_02959</name>
</gene>
<accession>A0A011R5W3</accession>
<protein>
    <submittedName>
        <fullName evidence="4">Outer membrane lipoprotein</fullName>
    </submittedName>
</protein>
<dbReference type="Pfam" id="PF04972">
    <property type="entry name" value="BON"/>
    <property type="match status" value="2"/>
</dbReference>
<keyword evidence="1 2" id="KW-0732">Signal</keyword>
<dbReference type="PROSITE" id="PS51257">
    <property type="entry name" value="PROKAR_LIPOPROTEIN"/>
    <property type="match status" value="1"/>
</dbReference>
<evidence type="ECO:0000313" key="4">
    <source>
        <dbReference type="EMBL" id="EXI86509.1"/>
    </source>
</evidence>
<dbReference type="InterPro" id="IPR007055">
    <property type="entry name" value="BON_dom"/>
</dbReference>
<proteinExistence type="predicted"/>
<organism evidence="4 5">
    <name type="scientific">Accumulibacter regalis</name>
    <dbReference type="NCBI Taxonomy" id="522306"/>
    <lineage>
        <taxon>Bacteria</taxon>
        <taxon>Pseudomonadati</taxon>
        <taxon>Pseudomonadota</taxon>
        <taxon>Betaproteobacteria</taxon>
        <taxon>Candidatus Accumulibacter</taxon>
    </lineage>
</organism>
<evidence type="ECO:0000313" key="5">
    <source>
        <dbReference type="Proteomes" id="UP000022141"/>
    </source>
</evidence>
<keyword evidence="4" id="KW-0449">Lipoprotein</keyword>
<dbReference type="PATRIC" id="fig|1454004.3.peg.3051"/>